<protein>
    <recommendedName>
        <fullName evidence="2">CHAT domain-containing protein</fullName>
    </recommendedName>
</protein>
<dbReference type="EMBL" id="BMMV01000002">
    <property type="protein sequence ID" value="GGJ79542.1"/>
    <property type="molecule type" value="Genomic_DNA"/>
</dbReference>
<sequence length="1088" mass="115910">MHLGRPRHEPRDENMPCDQVDAAVREDRAALAAAGRRPDQRIPALGNLATSLYCAYRCQGRADQFDQLHEAIGHLTEARDLAAAEAARLGGSAQGLHAAEAARDIEHNINVFRSYLPGRSGAGSGPSAVASGESTREQLERAYRRPGAGIEERAGALLQLAAVDYGEWEVSAREELLARAIERCREAGRLLETSSDGPLRLVARSNLANALMSWVTRVGTSVDQHLTEAHGIIEELDASGQGPAVPGYAAVRSLVLSQIAFVRHQRTSDTGPLAEAEESLRRQSADQGPLHGIIGDRTRSVEAVLAEIRLRRDGRLQAGDEAVDILRNDGEASTDPAYLLNQSFALFRRHQVRGGAGEPASQDLYDALALASRATDLSGGGPLRANALRMSAHCLLDLARIRPQSAEPLFEEALDRITEALGGGTFNEREALLAGVTQAECRFGLAAVRRDLPGLEAAAVQLAALDGQLPAGSANRSVLLAQVFRVRLAKAQISGAPDDEARATEAAKHACDAAAEFSPAVEHSTARAWGDWAWSRGALLEAAEAYRHGLSALHHLSRVQVTRGDKKSVLSRADGMGARAAYAFAESGMLGRSVVAVESGRALMLTEALERRAADLDRLRQAGRSDLADAFRAAAAEVASTDAELLADWSTDSGAGVGAGVEADAGTPTGTGRDATRAARVRDRFDAVVARIRDSVGLESFLPPPSYGELARTVRESGTHVVYLLATDRGGVALSLPATGNARPLRIPLPSLTTSVQDGLVADWRDALDTPDEEEREAKCDAVADRLWTDVMAPVLRRLRGVAKVSLTAVGGLGLLPLHAARRPDPTAPTGHRYVIDDLAVSYQPNVRALGAARAIRSRTGRNHTLLTVQEPEPVPTHDPMPSAKWEISLARQHFPSGTGTSLSGSEATREAVLAALPHASVQHFVCHGTVVDGSPLDGGLVMARGRLLTVRDVLRLASRDARLALLPTCRTGALDEAVLDEAAGMPSAFLQGGYAGVMATGWDADGWVCSLITDRFYTHWLGDGLEPEQALRQAQIWVRDSTNAEKYAAYPQLPALAPESGEEAGPWASARQDASTFCWAVLSFHGC</sequence>
<comment type="caution">
    <text evidence="3">The sequence shown here is derived from an EMBL/GenBank/DDBJ whole genome shotgun (WGS) entry which is preliminary data.</text>
</comment>
<evidence type="ECO:0000256" key="1">
    <source>
        <dbReference type="SAM" id="MobiDB-lite"/>
    </source>
</evidence>
<feature type="region of interest" description="Disordered" evidence="1">
    <location>
        <begin position="267"/>
        <end position="293"/>
    </location>
</feature>
<evidence type="ECO:0000313" key="4">
    <source>
        <dbReference type="Proteomes" id="UP000660265"/>
    </source>
</evidence>
<dbReference type="Pfam" id="PF12770">
    <property type="entry name" value="CHAT"/>
    <property type="match status" value="1"/>
</dbReference>
<organism evidence="3 4">
    <name type="scientific">Streptomyces camponoticapitis</name>
    <dbReference type="NCBI Taxonomy" id="1616125"/>
    <lineage>
        <taxon>Bacteria</taxon>
        <taxon>Bacillati</taxon>
        <taxon>Actinomycetota</taxon>
        <taxon>Actinomycetes</taxon>
        <taxon>Kitasatosporales</taxon>
        <taxon>Streptomycetaceae</taxon>
        <taxon>Streptomyces</taxon>
    </lineage>
</organism>
<proteinExistence type="predicted"/>
<keyword evidence="4" id="KW-1185">Reference proteome</keyword>
<reference evidence="4" key="1">
    <citation type="journal article" date="2019" name="Int. J. Syst. Evol. Microbiol.">
        <title>The Global Catalogue of Microorganisms (GCM) 10K type strain sequencing project: providing services to taxonomists for standard genome sequencing and annotation.</title>
        <authorList>
            <consortium name="The Broad Institute Genomics Platform"/>
            <consortium name="The Broad Institute Genome Sequencing Center for Infectious Disease"/>
            <person name="Wu L."/>
            <person name="Ma J."/>
        </authorList>
    </citation>
    <scope>NUCLEOTIDE SEQUENCE [LARGE SCALE GENOMIC DNA]</scope>
    <source>
        <strain evidence="4">CGMCC 4.7275</strain>
    </source>
</reference>
<evidence type="ECO:0000313" key="3">
    <source>
        <dbReference type="EMBL" id="GGJ79542.1"/>
    </source>
</evidence>
<accession>A0ABQ2DYX1</accession>
<feature type="domain" description="CHAT" evidence="2">
    <location>
        <begin position="782"/>
        <end position="1081"/>
    </location>
</feature>
<evidence type="ECO:0000259" key="2">
    <source>
        <dbReference type="Pfam" id="PF12770"/>
    </source>
</evidence>
<name>A0ABQ2DYX1_9ACTN</name>
<gene>
    <name evidence="3" type="ORF">GCM10011583_08880</name>
</gene>
<dbReference type="InterPro" id="IPR024983">
    <property type="entry name" value="CHAT_dom"/>
</dbReference>
<dbReference type="Proteomes" id="UP000660265">
    <property type="component" value="Unassembled WGS sequence"/>
</dbReference>